<evidence type="ECO:0000313" key="4">
    <source>
        <dbReference type="RefSeq" id="XP_006220377.2"/>
    </source>
</evidence>
<evidence type="ECO:0000259" key="2">
    <source>
        <dbReference type="Pfam" id="PF15487"/>
    </source>
</evidence>
<evidence type="ECO:0000313" key="3">
    <source>
        <dbReference type="Proteomes" id="UP001652581"/>
    </source>
</evidence>
<dbReference type="CTD" id="84792"/>
<name>A0A6I9IVM6_VICPA</name>
<dbReference type="Proteomes" id="UP001652581">
    <property type="component" value="Chromosome 18"/>
</dbReference>
<dbReference type="OrthoDB" id="60433at2759"/>
<accession>A0A6I9IVM6</accession>
<protein>
    <submittedName>
        <fullName evidence="4">Protein FAM220A</fullName>
    </submittedName>
</protein>
<dbReference type="GO" id="GO:0005634">
    <property type="term" value="C:nucleus"/>
    <property type="evidence" value="ECO:0007669"/>
    <property type="project" value="TreeGrafter"/>
</dbReference>
<proteinExistence type="predicted"/>
<evidence type="ECO:0000256" key="1">
    <source>
        <dbReference type="SAM" id="MobiDB-lite"/>
    </source>
</evidence>
<organism evidence="3 4">
    <name type="scientific">Vicugna pacos</name>
    <name type="common">Alpaca</name>
    <name type="synonym">Lama pacos</name>
    <dbReference type="NCBI Taxonomy" id="30538"/>
    <lineage>
        <taxon>Eukaryota</taxon>
        <taxon>Metazoa</taxon>
        <taxon>Chordata</taxon>
        <taxon>Craniata</taxon>
        <taxon>Vertebrata</taxon>
        <taxon>Euteleostomi</taxon>
        <taxon>Mammalia</taxon>
        <taxon>Eutheria</taxon>
        <taxon>Laurasiatheria</taxon>
        <taxon>Artiodactyla</taxon>
        <taxon>Tylopoda</taxon>
        <taxon>Camelidae</taxon>
        <taxon>Vicugna</taxon>
    </lineage>
</organism>
<dbReference type="Pfam" id="PF15487">
    <property type="entry name" value="FAM220"/>
    <property type="match status" value="1"/>
</dbReference>
<sequence length="250" mass="27340">MRDRRGTLTARLAQEKGAGDNADQLLYGLKRKWKESPCPSDVTSWMNKPAVDVSGNSHNEELSSEMKNDLSEVSLLLHNGNSTLPLLQESVRRNSAAAAAQSKTVDLPFASAEEHFAGVLCGGREVQGRDWLGGGPRATDSHRGRDHKGAPWDSGPACYQKQSEMGISENELPGAFLERLDSELEPSCLRSVLSMLLHAHPQIVLNDETKCVFPGHSKPVFSEQTVEYKKVLSRMKSTSDDLQVTLASLA</sequence>
<dbReference type="InterPro" id="IPR029155">
    <property type="entry name" value="SIPAR"/>
</dbReference>
<dbReference type="PANTHER" id="PTHR31980:SF1">
    <property type="entry name" value="PROTEIN FAM220A"/>
    <property type="match status" value="1"/>
</dbReference>
<dbReference type="InterPro" id="IPR040355">
    <property type="entry name" value="FAM220A"/>
</dbReference>
<feature type="domain" description="SIPAR" evidence="2">
    <location>
        <begin position="2"/>
        <end position="250"/>
    </location>
</feature>
<dbReference type="GeneID" id="102543493"/>
<dbReference type="RefSeq" id="XP_006220377.2">
    <property type="nucleotide sequence ID" value="XM_006220315.4"/>
</dbReference>
<gene>
    <name evidence="4" type="primary">FAM220A</name>
</gene>
<dbReference type="PANTHER" id="PTHR31980">
    <property type="entry name" value="PROTEIN FAM220A"/>
    <property type="match status" value="1"/>
</dbReference>
<dbReference type="InParanoid" id="A0A6I9IVM6"/>
<dbReference type="KEGG" id="vpc:102543493"/>
<dbReference type="AlphaFoldDB" id="A0A6I9IVM6"/>
<feature type="region of interest" description="Disordered" evidence="1">
    <location>
        <begin position="131"/>
        <end position="156"/>
    </location>
</feature>
<dbReference type="GO" id="GO:0000122">
    <property type="term" value="P:negative regulation of transcription by RNA polymerase II"/>
    <property type="evidence" value="ECO:0007669"/>
    <property type="project" value="TreeGrafter"/>
</dbReference>
<dbReference type="GO" id="GO:0097677">
    <property type="term" value="F:STAT family protein binding"/>
    <property type="evidence" value="ECO:0007669"/>
    <property type="project" value="TreeGrafter"/>
</dbReference>
<keyword evidence="3" id="KW-1185">Reference proteome</keyword>
<reference evidence="4" key="1">
    <citation type="submission" date="2025-08" db="UniProtKB">
        <authorList>
            <consortium name="RefSeq"/>
        </authorList>
    </citation>
    <scope>IDENTIFICATION</scope>
</reference>
<feature type="compositionally biased region" description="Basic and acidic residues" evidence="1">
    <location>
        <begin position="139"/>
        <end position="150"/>
    </location>
</feature>